<organism evidence="1 2">
    <name type="scientific">Paractinoplanes lichenicola</name>
    <dbReference type="NCBI Taxonomy" id="2802976"/>
    <lineage>
        <taxon>Bacteria</taxon>
        <taxon>Bacillati</taxon>
        <taxon>Actinomycetota</taxon>
        <taxon>Actinomycetes</taxon>
        <taxon>Micromonosporales</taxon>
        <taxon>Micromonosporaceae</taxon>
        <taxon>Paractinoplanes</taxon>
    </lineage>
</organism>
<sequence>MRRTDRPSASAELALGWNGLHWGSPLAEFRARFPHAARTESGWWVTGEGAEEFCGIPMAFTQYGFDQRDQLYMVSFIPEVIHRDRLAPAALNALGAPSDYATVWRLGDVVVEVKIAGVVATVTHGRYA</sequence>
<evidence type="ECO:0000313" key="2">
    <source>
        <dbReference type="Proteomes" id="UP000598996"/>
    </source>
</evidence>
<evidence type="ECO:0000313" key="1">
    <source>
        <dbReference type="EMBL" id="MBL7258097.1"/>
    </source>
</evidence>
<dbReference type="Proteomes" id="UP000598996">
    <property type="component" value="Unassembled WGS sequence"/>
</dbReference>
<keyword evidence="2" id="KW-1185">Reference proteome</keyword>
<proteinExistence type="predicted"/>
<protein>
    <submittedName>
        <fullName evidence="1">Uncharacterized protein</fullName>
    </submittedName>
</protein>
<comment type="caution">
    <text evidence="1">The sequence shown here is derived from an EMBL/GenBank/DDBJ whole genome shotgun (WGS) entry which is preliminary data.</text>
</comment>
<gene>
    <name evidence="1" type="ORF">JKJ07_27700</name>
</gene>
<accession>A0ABS1VUD2</accession>
<dbReference type="EMBL" id="JAENHO010000008">
    <property type="protein sequence ID" value="MBL7258097.1"/>
    <property type="molecule type" value="Genomic_DNA"/>
</dbReference>
<name>A0ABS1VUD2_9ACTN</name>
<reference evidence="1 2" key="1">
    <citation type="submission" date="2021-01" db="EMBL/GenBank/DDBJ databases">
        <title>Actinoplanes sp. nov. LDG1-01 isolated from lichen.</title>
        <authorList>
            <person name="Saeng-In P."/>
            <person name="Phongsopitanun W."/>
            <person name="Kanchanasin P."/>
            <person name="Yuki M."/>
            <person name="Kudo T."/>
            <person name="Ohkuma M."/>
            <person name="Tanasupawat S."/>
        </authorList>
    </citation>
    <scope>NUCLEOTIDE SEQUENCE [LARGE SCALE GENOMIC DNA]</scope>
    <source>
        <strain evidence="1 2">LDG1-01</strain>
    </source>
</reference>
<dbReference type="RefSeq" id="WP_202994739.1">
    <property type="nucleotide sequence ID" value="NZ_JAENHO010000008.1"/>
</dbReference>